<comment type="similarity">
    <text evidence="2">Belongs to the noggin family.</text>
</comment>
<evidence type="ECO:0000256" key="3">
    <source>
        <dbReference type="ARBA" id="ARBA00022473"/>
    </source>
</evidence>
<dbReference type="PIRSF" id="PIRSF008129">
    <property type="entry name" value="Noggin"/>
    <property type="match status" value="1"/>
</dbReference>
<dbReference type="KEGG" id="clec:106663221"/>
<proteinExistence type="inferred from homology"/>
<evidence type="ECO:0000256" key="4">
    <source>
        <dbReference type="ARBA" id="ARBA00022525"/>
    </source>
</evidence>
<name>A0A8I6REP3_CIMLE</name>
<dbReference type="PANTHER" id="PTHR10494:SF6">
    <property type="entry name" value="NOGGIN"/>
    <property type="match status" value="1"/>
</dbReference>
<dbReference type="GO" id="GO:0009953">
    <property type="term" value="P:dorsal/ventral pattern formation"/>
    <property type="evidence" value="ECO:0007669"/>
    <property type="project" value="TreeGrafter"/>
</dbReference>
<dbReference type="InterPro" id="IPR029034">
    <property type="entry name" value="Cystine-knot_cytokine"/>
</dbReference>
<feature type="disulfide bond" evidence="6">
    <location>
        <begin position="142"/>
        <end position="178"/>
    </location>
</feature>
<protein>
    <recommendedName>
        <fullName evidence="11">Noggin</fullName>
    </recommendedName>
</protein>
<comment type="subcellular location">
    <subcellularLocation>
        <location evidence="1">Secreted</location>
    </subcellularLocation>
</comment>
<evidence type="ECO:0000256" key="7">
    <source>
        <dbReference type="PIRSR" id="PIRSR008129-2"/>
    </source>
</evidence>
<evidence type="ECO:0000256" key="2">
    <source>
        <dbReference type="ARBA" id="ARBA00007480"/>
    </source>
</evidence>
<dbReference type="AlphaFoldDB" id="A0A8I6REP3"/>
<dbReference type="Proteomes" id="UP000494040">
    <property type="component" value="Unassembled WGS sequence"/>
</dbReference>
<accession>A0A8I6REP3</accession>
<dbReference type="GO" id="GO:0045596">
    <property type="term" value="P:negative regulation of cell differentiation"/>
    <property type="evidence" value="ECO:0007669"/>
    <property type="project" value="InterPro"/>
</dbReference>
<evidence type="ECO:0000313" key="10">
    <source>
        <dbReference type="Proteomes" id="UP000494040"/>
    </source>
</evidence>
<dbReference type="RefSeq" id="XP_014243377.1">
    <property type="nucleotide sequence ID" value="XM_014387891.2"/>
</dbReference>
<keyword evidence="10" id="KW-1185">Reference proteome</keyword>
<dbReference type="EnsemblMetazoa" id="XM_014387891.2">
    <property type="protein sequence ID" value="XP_014243377.1"/>
    <property type="gene ID" value="LOC106663221"/>
</dbReference>
<dbReference type="Pfam" id="PF05806">
    <property type="entry name" value="Noggin"/>
    <property type="match status" value="1"/>
</dbReference>
<feature type="disulfide bond" evidence="6">
    <location>
        <begin position="193"/>
        <end position="197"/>
    </location>
</feature>
<sequence length="220" mass="24786">MIEGLLVFSCVITWSYCVSPESRGLRPSYSGIAPDLIEPIDPSTEPRPRDLNVTVLAAILGPALDLEYSSVAKPSNTDFAAPHFPFRRNRKGRLVPTGPMPKHVKDVELGFVRLSDGTKLKTRVPNKLRRKLRQLLWALTACPVSNRWRDLGPRFWPRWLKEGHCPANSCSVPAGMKCKPSRTAHKYLLRWHCRKSCTWIKVQYPVVTECACSCGQGGYK</sequence>
<dbReference type="OMA" id="LWSHTFC"/>
<dbReference type="GeneID" id="106663221"/>
<feature type="disulfide bond" evidence="6">
    <location>
        <begin position="165"/>
        <end position="210"/>
    </location>
</feature>
<dbReference type="GO" id="GO:0005615">
    <property type="term" value="C:extracellular space"/>
    <property type="evidence" value="ECO:0007669"/>
    <property type="project" value="TreeGrafter"/>
</dbReference>
<dbReference type="InterPro" id="IPR008717">
    <property type="entry name" value="Noggin"/>
</dbReference>
<dbReference type="Gene3D" id="1.10.287.520">
    <property type="entry name" value="Helix hairpin bin"/>
    <property type="match status" value="1"/>
</dbReference>
<organism evidence="9 10">
    <name type="scientific">Cimex lectularius</name>
    <name type="common">Bed bug</name>
    <name type="synonym">Acanthia lectularia</name>
    <dbReference type="NCBI Taxonomy" id="79782"/>
    <lineage>
        <taxon>Eukaryota</taxon>
        <taxon>Metazoa</taxon>
        <taxon>Ecdysozoa</taxon>
        <taxon>Arthropoda</taxon>
        <taxon>Hexapoda</taxon>
        <taxon>Insecta</taxon>
        <taxon>Pterygota</taxon>
        <taxon>Neoptera</taxon>
        <taxon>Paraneoptera</taxon>
        <taxon>Hemiptera</taxon>
        <taxon>Heteroptera</taxon>
        <taxon>Panheteroptera</taxon>
        <taxon>Cimicomorpha</taxon>
        <taxon>Cimicidae</taxon>
        <taxon>Cimex</taxon>
    </lineage>
</organism>
<dbReference type="SUPFAM" id="SSF57501">
    <property type="entry name" value="Cystine-knot cytokines"/>
    <property type="match status" value="1"/>
</dbReference>
<dbReference type="Gene3D" id="2.10.90.10">
    <property type="entry name" value="Cystine-knot cytokines"/>
    <property type="match status" value="1"/>
</dbReference>
<keyword evidence="4" id="KW-0964">Secreted</keyword>
<evidence type="ECO:0000256" key="6">
    <source>
        <dbReference type="PIRSR" id="PIRSR008129-1"/>
    </source>
</evidence>
<feature type="signal peptide" evidence="8">
    <location>
        <begin position="1"/>
        <end position="17"/>
    </location>
</feature>
<evidence type="ECO:0000256" key="5">
    <source>
        <dbReference type="ARBA" id="ARBA00022729"/>
    </source>
</evidence>
<evidence type="ECO:0000256" key="8">
    <source>
        <dbReference type="SAM" id="SignalP"/>
    </source>
</evidence>
<evidence type="ECO:0000313" key="9">
    <source>
        <dbReference type="EnsemblMetazoa" id="XP_014243377.1"/>
    </source>
</evidence>
<feature type="disulfide bond" evidence="6">
    <location>
        <begin position="170"/>
        <end position="212"/>
    </location>
</feature>
<keyword evidence="6" id="KW-1015">Disulfide bond</keyword>
<dbReference type="PANTHER" id="PTHR10494">
    <property type="entry name" value="BONE MORPHOGENETIC PROTEIN INHIBITOR, NOGGIN"/>
    <property type="match status" value="1"/>
</dbReference>
<dbReference type="OrthoDB" id="5950649at2759"/>
<feature type="chain" id="PRO_5035327112" description="Noggin" evidence="8">
    <location>
        <begin position="18"/>
        <end position="220"/>
    </location>
</feature>
<dbReference type="GO" id="GO:0030514">
    <property type="term" value="P:negative regulation of BMP signaling pathway"/>
    <property type="evidence" value="ECO:0007669"/>
    <property type="project" value="InterPro"/>
</dbReference>
<evidence type="ECO:0000256" key="1">
    <source>
        <dbReference type="ARBA" id="ARBA00004613"/>
    </source>
</evidence>
<reference evidence="9" key="1">
    <citation type="submission" date="2022-01" db="UniProtKB">
        <authorList>
            <consortium name="EnsemblMetazoa"/>
        </authorList>
    </citation>
    <scope>IDENTIFICATION</scope>
</reference>
<evidence type="ECO:0008006" key="11">
    <source>
        <dbReference type="Google" id="ProtNLM"/>
    </source>
</evidence>
<keyword evidence="5 8" id="KW-0732">Signal</keyword>
<feature type="glycosylation site" description="N-linked (GlcNAc...) asparagine" evidence="7">
    <location>
        <position position="52"/>
    </location>
</feature>
<keyword evidence="3" id="KW-0217">Developmental protein</keyword>